<comment type="caution">
    <text evidence="1">The sequence shown here is derived from an EMBL/GenBank/DDBJ whole genome shotgun (WGS) entry which is preliminary data.</text>
</comment>
<name>A0AAJ1WPN3_9BACL</name>
<proteinExistence type="predicted"/>
<organism evidence="1 2">
    <name type="scientific">Croceifilum oryzae</name>
    <dbReference type="NCBI Taxonomy" id="1553429"/>
    <lineage>
        <taxon>Bacteria</taxon>
        <taxon>Bacillati</taxon>
        <taxon>Bacillota</taxon>
        <taxon>Bacilli</taxon>
        <taxon>Bacillales</taxon>
        <taxon>Thermoactinomycetaceae</taxon>
        <taxon>Croceifilum</taxon>
    </lineage>
</organism>
<dbReference type="EMBL" id="JAUSUV010000003">
    <property type="protein sequence ID" value="MDQ0416697.1"/>
    <property type="molecule type" value="Genomic_DNA"/>
</dbReference>
<reference evidence="1 2" key="1">
    <citation type="submission" date="2023-07" db="EMBL/GenBank/DDBJ databases">
        <title>Genomic Encyclopedia of Type Strains, Phase IV (KMG-IV): sequencing the most valuable type-strain genomes for metagenomic binning, comparative biology and taxonomic classification.</title>
        <authorList>
            <person name="Goeker M."/>
        </authorList>
    </citation>
    <scope>NUCLEOTIDE SEQUENCE [LARGE SCALE GENOMIC DNA]</scope>
    <source>
        <strain evidence="1 2">DSM 46876</strain>
    </source>
</reference>
<protein>
    <submittedName>
        <fullName evidence="1">Uncharacterized protein</fullName>
    </submittedName>
</protein>
<dbReference type="Proteomes" id="UP001238450">
    <property type="component" value="Unassembled WGS sequence"/>
</dbReference>
<evidence type="ECO:0000313" key="1">
    <source>
        <dbReference type="EMBL" id="MDQ0416697.1"/>
    </source>
</evidence>
<keyword evidence="2" id="KW-1185">Reference proteome</keyword>
<dbReference type="RefSeq" id="WP_307251320.1">
    <property type="nucleotide sequence ID" value="NZ_JAUSUV010000003.1"/>
</dbReference>
<evidence type="ECO:0000313" key="2">
    <source>
        <dbReference type="Proteomes" id="UP001238450"/>
    </source>
</evidence>
<gene>
    <name evidence="1" type="ORF">J2Z48_000864</name>
</gene>
<accession>A0AAJ1WPN3</accession>
<dbReference type="AlphaFoldDB" id="A0AAJ1WPN3"/>
<sequence>MERLKKELEEAKEKYVEEPLSELELLKEEVAQLREMVEYLSFSKVTNEKYAFWDWCVRNKVYGKKQTYFGLVKSILVDRLTGQEPFKKNIPGVSMDMLYSPQPPTYQEAKQLFMEVLEIRNEETIEELFQALHNQGLSKDLTVLYPHQL</sequence>